<dbReference type="KEGG" id="hav:AT03_04610"/>
<dbReference type="EMBL" id="CP009706">
    <property type="protein sequence ID" value="AIU71750.1"/>
    <property type="molecule type" value="Genomic_DNA"/>
</dbReference>
<gene>
    <name evidence="1" type="ORF">AT03_04610</name>
</gene>
<evidence type="ECO:0000313" key="1">
    <source>
        <dbReference type="EMBL" id="AIU71750.1"/>
    </source>
</evidence>
<dbReference type="PATRIC" id="fig|1453496.5.peg.921"/>
<keyword evidence="2" id="KW-1185">Reference proteome</keyword>
<reference evidence="1 2" key="1">
    <citation type="journal article" date="2014" name="Gut Pathog.">
        <title>Gene clusters of Hafnia alvei strain FB1 important in survival and pathogenesis: a draft genome perspective.</title>
        <authorList>
            <person name="Tan J.Y."/>
            <person name="Yin W.F."/>
            <person name="Chan K.G."/>
        </authorList>
    </citation>
    <scope>NUCLEOTIDE SEQUENCE [LARGE SCALE GENOMIC DNA]</scope>
    <source>
        <strain evidence="1 2">FB1</strain>
    </source>
</reference>
<dbReference type="NCBIfam" id="NF007567">
    <property type="entry name" value="PRK10198.1"/>
    <property type="match status" value="1"/>
</dbReference>
<evidence type="ECO:0000313" key="2">
    <source>
        <dbReference type="Proteomes" id="UP000029986"/>
    </source>
</evidence>
<protein>
    <submittedName>
        <fullName evidence="1">Formate hydrogenlyase</fullName>
    </submittedName>
</protein>
<organism evidence="1 2">
    <name type="scientific">Hafnia alvei FB1</name>
    <dbReference type="NCBI Taxonomy" id="1453496"/>
    <lineage>
        <taxon>Bacteria</taxon>
        <taxon>Pseudomonadati</taxon>
        <taxon>Pseudomonadota</taxon>
        <taxon>Gammaproteobacteria</taxon>
        <taxon>Enterobacterales</taxon>
        <taxon>Hafniaceae</taxon>
        <taxon>Hafnia</taxon>
    </lineage>
</organism>
<dbReference type="OrthoDB" id="6412952at2"/>
<dbReference type="HOGENOM" id="CLU_115336_0_0_6"/>
<dbReference type="Pfam" id="PF11046">
    <property type="entry name" value="HycA_repressor"/>
    <property type="match status" value="1"/>
</dbReference>
<dbReference type="RefSeq" id="WP_025801592.1">
    <property type="nucleotide sequence ID" value="NZ_CP009706.1"/>
</dbReference>
<proteinExistence type="predicted"/>
<sequence length="154" mass="17700">MKVSELTEKSLYIHDKNEKLMAQWALYKSSLIKAATSSKLKIFHEFSCGDGDSVNFTVFDHFMVEVKLADEFYSKKIQYGLRMNDEQGEDHFVEISHSTIDENGQIDGKVSNRSMDAVLEHYLDKIHDLYETLYQAMNTNQPVRELLVGKLGAQ</sequence>
<dbReference type="InterPro" id="IPR021285">
    <property type="entry name" value="Tscrpt_reg_HycA"/>
</dbReference>
<dbReference type="eggNOG" id="ENOG50305VH">
    <property type="taxonomic scope" value="Bacteria"/>
</dbReference>
<name>A0A097QZ76_HAFAL</name>
<accession>A0A097QZ76</accession>
<dbReference type="Proteomes" id="UP000029986">
    <property type="component" value="Chromosome"/>
</dbReference>
<dbReference type="GO" id="GO:0016829">
    <property type="term" value="F:lyase activity"/>
    <property type="evidence" value="ECO:0007669"/>
    <property type="project" value="UniProtKB-KW"/>
</dbReference>
<keyword evidence="1" id="KW-0456">Lyase</keyword>
<dbReference type="AlphaFoldDB" id="A0A097QZ76"/>